<reference evidence="2" key="1">
    <citation type="submission" date="2020-05" db="UniProtKB">
        <authorList>
            <consortium name="EnsemblMetazoa"/>
        </authorList>
    </citation>
    <scope>IDENTIFICATION</scope>
    <source>
        <strain evidence="2">Jacobina</strain>
    </source>
</reference>
<dbReference type="AlphaFoldDB" id="A0A1B0CV56"/>
<evidence type="ECO:0000256" key="1">
    <source>
        <dbReference type="SAM" id="MobiDB-lite"/>
    </source>
</evidence>
<dbReference type="EMBL" id="AJWK01030113">
    <property type="status" value="NOT_ANNOTATED_CDS"/>
    <property type="molecule type" value="Genomic_DNA"/>
</dbReference>
<sequence>MNAACNFLLYCAFSAKYRATVAHLLSRRPKRQGTISSRFSRYATRGTVDQSFRRKSSHGGGNGPPAARSRGPSISLVPRPSITPSDVDLFNMPRAGQQELQQSQHSFKTTPRPPARCKLQPTSKLNKESIFNSACCAKTLTRL</sequence>
<dbReference type="EnsemblMetazoa" id="LLOJ008841-RA">
    <property type="protein sequence ID" value="LLOJ008841-PA"/>
    <property type="gene ID" value="LLOJ008841"/>
</dbReference>
<dbReference type="VEuPathDB" id="VectorBase:LLONM1_003073"/>
<proteinExistence type="predicted"/>
<feature type="region of interest" description="Disordered" evidence="1">
    <location>
        <begin position="27"/>
        <end position="114"/>
    </location>
</feature>
<dbReference type="VEuPathDB" id="VectorBase:LLOJ008841"/>
<name>A0A1B0CV56_LUTLO</name>
<feature type="compositionally biased region" description="Polar residues" evidence="1">
    <location>
        <begin position="98"/>
        <end position="109"/>
    </location>
</feature>
<protein>
    <submittedName>
        <fullName evidence="2">Uncharacterized protein</fullName>
    </submittedName>
</protein>
<dbReference type="Proteomes" id="UP000092461">
    <property type="component" value="Unassembled WGS sequence"/>
</dbReference>
<evidence type="ECO:0000313" key="2">
    <source>
        <dbReference type="EnsemblMetazoa" id="LLOJ008841-PA"/>
    </source>
</evidence>
<accession>A0A1B0CV56</accession>
<evidence type="ECO:0000313" key="3">
    <source>
        <dbReference type="Proteomes" id="UP000092461"/>
    </source>
</evidence>
<keyword evidence="3" id="KW-1185">Reference proteome</keyword>
<organism evidence="2 3">
    <name type="scientific">Lutzomyia longipalpis</name>
    <name type="common">Sand fly</name>
    <dbReference type="NCBI Taxonomy" id="7200"/>
    <lineage>
        <taxon>Eukaryota</taxon>
        <taxon>Metazoa</taxon>
        <taxon>Ecdysozoa</taxon>
        <taxon>Arthropoda</taxon>
        <taxon>Hexapoda</taxon>
        <taxon>Insecta</taxon>
        <taxon>Pterygota</taxon>
        <taxon>Neoptera</taxon>
        <taxon>Endopterygota</taxon>
        <taxon>Diptera</taxon>
        <taxon>Nematocera</taxon>
        <taxon>Psychodoidea</taxon>
        <taxon>Psychodidae</taxon>
        <taxon>Lutzomyia</taxon>
        <taxon>Lutzomyia</taxon>
    </lineage>
</organism>